<evidence type="ECO:0000313" key="2">
    <source>
        <dbReference type="Proteomes" id="UP000324800"/>
    </source>
</evidence>
<name>A0A5J4TMJ6_9EUKA</name>
<dbReference type="EMBL" id="SNRW01029048">
    <property type="protein sequence ID" value="KAA6359003.1"/>
    <property type="molecule type" value="Genomic_DNA"/>
</dbReference>
<feature type="non-terminal residue" evidence="1">
    <location>
        <position position="161"/>
    </location>
</feature>
<accession>A0A5J4TMJ6</accession>
<sequence>MDLLMDVVKLLELFQHQITILLRHHLLTIILLQVIHLLHQVQIMVLLHHLVLVHLLLLPHLQDFIQVIQVVVLLMDAANMLALQSEISFFLIEFANRHILACDSFRIHKMCAARKLVSAPVDKKRIDADKKIVKTKPQAIPSEIINLVPLPSESIYSNETF</sequence>
<organism evidence="1 2">
    <name type="scientific">Streblomastix strix</name>
    <dbReference type="NCBI Taxonomy" id="222440"/>
    <lineage>
        <taxon>Eukaryota</taxon>
        <taxon>Metamonada</taxon>
        <taxon>Preaxostyla</taxon>
        <taxon>Oxymonadida</taxon>
        <taxon>Streblomastigidae</taxon>
        <taxon>Streblomastix</taxon>
    </lineage>
</organism>
<protein>
    <submittedName>
        <fullName evidence="1">Uncharacterized protein</fullName>
    </submittedName>
</protein>
<dbReference type="AlphaFoldDB" id="A0A5J4TMJ6"/>
<gene>
    <name evidence="1" type="ORF">EZS28_045469</name>
</gene>
<comment type="caution">
    <text evidence="1">The sequence shown here is derived from an EMBL/GenBank/DDBJ whole genome shotgun (WGS) entry which is preliminary data.</text>
</comment>
<reference evidence="1 2" key="1">
    <citation type="submission" date="2019-03" db="EMBL/GenBank/DDBJ databases">
        <title>Single cell metagenomics reveals metabolic interactions within the superorganism composed of flagellate Streblomastix strix and complex community of Bacteroidetes bacteria on its surface.</title>
        <authorList>
            <person name="Treitli S.C."/>
            <person name="Kolisko M."/>
            <person name="Husnik F."/>
            <person name="Keeling P."/>
            <person name="Hampl V."/>
        </authorList>
    </citation>
    <scope>NUCLEOTIDE SEQUENCE [LARGE SCALE GENOMIC DNA]</scope>
    <source>
        <strain evidence="1">ST1C</strain>
    </source>
</reference>
<proteinExistence type="predicted"/>
<dbReference type="Proteomes" id="UP000324800">
    <property type="component" value="Unassembled WGS sequence"/>
</dbReference>
<evidence type="ECO:0000313" key="1">
    <source>
        <dbReference type="EMBL" id="KAA6359003.1"/>
    </source>
</evidence>